<comment type="caution">
    <text evidence="2">The sequence shown here is derived from an EMBL/GenBank/DDBJ whole genome shotgun (WGS) entry which is preliminary data.</text>
</comment>
<feature type="compositionally biased region" description="Polar residues" evidence="1">
    <location>
        <begin position="960"/>
        <end position="977"/>
    </location>
</feature>
<feature type="compositionally biased region" description="Basic residues" evidence="1">
    <location>
        <begin position="987"/>
        <end position="997"/>
    </location>
</feature>
<accession>A0A5N5NGM4</accession>
<evidence type="ECO:0000313" key="2">
    <source>
        <dbReference type="EMBL" id="KAB5565726.1"/>
    </source>
</evidence>
<keyword evidence="3" id="KW-1185">Reference proteome</keyword>
<sequence length="1215" mass="136464">MEKLGGSGDGTSNHLSQTSNNITIPLETILKDKEILSYEGPRAFESDWKLSSPSLQTSNGQILAHQHNNESCIRKSMVSIHRQTGQNRNHGCTAVLPKENSPQHELKHLCSNDRPPETSAWKLLLQKCPIQLSSSSFRHQNASSASTTTNISQQSMPHMIVLNTNNLSGSWKNNQYSQHQHVKIVNNLPKDSICQGLLTDVGRCGFILAQSQPVKLCQQNACMPKDSYQQRYAPQKAIAVVTPLTQQVVAGVTFSKTLTKVKEGGHETRYLPNKNNHHPYIPHTLQSTTNESGTKTLYDNISQTKEMPSKSVLATGFSHCVKNNGPAENNKLPGQSERLSSVPVNSVSIERKEVVQPYLTDNNCSAKFLSEDDATVMGRNSEGTETRMDARMHKLSTIPVNEWSLQRLQTLVTDLEQMQKRQQKDIPFFDLSSKILKLYWNGDYQKLCNAAKSSIYINIMKEVRLHCGTENSVILQGVSRERLNEIASSFHILEHGIAPPKMVYKSSWLNLSEKHYDMDKEHDCLSSLMTLHYKTKIADKDVPMKEMENRQEPTDEKLKASNKALSEGEKQSKSLPPEHQNNSSVKGDKMVRKEPVVMDAENKCSVRETEGQDSMTVNVIKKRVQSEKQNKTNGENEAPLLLSSSTQSLDVSDSCIKPGNLFKLPTTDVTPRLDKNGITDCISVEMSILPPEKARRLFAGEPDEEVDNRQKEDEQILTDSRGQVTVELFDQDKKHMATENKSEEGSNRIKINWQLENYCCLAKWFHVLGYRNGGLCKCEKKAEVSRHANTSGKGVKEVNADKLRHPFEKASKLTDTDICVLRDNRQAKNRLGYRSMTGKNSVTSPIDDDDASIDEIEIVDVVTNYEDVLKMANAMSEQMEMPLIARTARESTSGRKHCRAHKKITTPKFKTGDTLINLALFGTSHMRQKKNISGLMSSDKVHLPPETINVRVGSGWDEYPNSTKSQTPKQQVWNSWKKTYVPSKMSTNKRSKMRKSAKAAESKNDAADNSVIKTTAFDLITTLLSHEEDAQTHQSEAKYENTSSLASADKQKNTDRDQSKKKNRKKISSTRKDKIRKLKLNKMLASFNLNKRWNYTNNGSKLRKSSFDQAQSINTSKNKLNTGLALNFGVLPESFIIPDGSSSMEAKQSASADSGSKVKTVIQTKRTWGMSGAWCDSPRKKQCLKSTPTQPNTSGPSTFQEFKKKYEEKKQRIPT</sequence>
<feature type="region of interest" description="Disordered" evidence="1">
    <location>
        <begin position="1028"/>
        <end position="1075"/>
    </location>
</feature>
<feature type="region of interest" description="Disordered" evidence="1">
    <location>
        <begin position="1177"/>
        <end position="1215"/>
    </location>
</feature>
<name>A0A5N5NGM4_PANHP</name>
<evidence type="ECO:0000313" key="3">
    <source>
        <dbReference type="Proteomes" id="UP000327468"/>
    </source>
</evidence>
<dbReference type="AlphaFoldDB" id="A0A5N5NGM4"/>
<dbReference type="Proteomes" id="UP000327468">
    <property type="component" value="Chromosome 9"/>
</dbReference>
<evidence type="ECO:0000256" key="1">
    <source>
        <dbReference type="SAM" id="MobiDB-lite"/>
    </source>
</evidence>
<feature type="compositionally biased region" description="Basic and acidic residues" evidence="1">
    <location>
        <begin position="1049"/>
        <end position="1060"/>
    </location>
</feature>
<dbReference type="EMBL" id="VFJC01000010">
    <property type="protein sequence ID" value="KAB5565726.1"/>
    <property type="molecule type" value="Genomic_DNA"/>
</dbReference>
<gene>
    <name evidence="2" type="ORF">PHYPO_G00244850</name>
</gene>
<feature type="compositionally biased region" description="Basic residues" evidence="1">
    <location>
        <begin position="1061"/>
        <end position="1075"/>
    </location>
</feature>
<organism evidence="2 3">
    <name type="scientific">Pangasianodon hypophthalmus</name>
    <name type="common">Striped catfish</name>
    <name type="synonym">Helicophagus hypophthalmus</name>
    <dbReference type="NCBI Taxonomy" id="310915"/>
    <lineage>
        <taxon>Eukaryota</taxon>
        <taxon>Metazoa</taxon>
        <taxon>Chordata</taxon>
        <taxon>Craniata</taxon>
        <taxon>Vertebrata</taxon>
        <taxon>Euteleostomi</taxon>
        <taxon>Actinopterygii</taxon>
        <taxon>Neopterygii</taxon>
        <taxon>Teleostei</taxon>
        <taxon>Ostariophysi</taxon>
        <taxon>Siluriformes</taxon>
        <taxon>Pangasiidae</taxon>
        <taxon>Pangasianodon</taxon>
    </lineage>
</organism>
<dbReference type="OrthoDB" id="8923208at2759"/>
<feature type="compositionally biased region" description="Polar residues" evidence="1">
    <location>
        <begin position="1184"/>
        <end position="1198"/>
    </location>
</feature>
<feature type="compositionally biased region" description="Basic and acidic residues" evidence="1">
    <location>
        <begin position="542"/>
        <end position="559"/>
    </location>
</feature>
<feature type="compositionally biased region" description="Basic and acidic residues" evidence="1">
    <location>
        <begin position="1201"/>
        <end position="1215"/>
    </location>
</feature>
<feature type="compositionally biased region" description="Basic and acidic residues" evidence="1">
    <location>
        <begin position="1028"/>
        <end position="1039"/>
    </location>
</feature>
<reference evidence="2 3" key="1">
    <citation type="submission" date="2019-06" db="EMBL/GenBank/DDBJ databases">
        <title>A chromosome-scale genome assembly of the striped catfish, Pangasianodon hypophthalmus.</title>
        <authorList>
            <person name="Wen M."/>
            <person name="Zahm M."/>
            <person name="Roques C."/>
            <person name="Cabau C."/>
            <person name="Klopp C."/>
            <person name="Donnadieu C."/>
            <person name="Jouanno E."/>
            <person name="Avarre J.-C."/>
            <person name="Campet M."/>
            <person name="Ha T.T.T."/>
            <person name="Dugue R."/>
            <person name="Lampietro C."/>
            <person name="Louis A."/>
            <person name="Herpin A."/>
            <person name="Echchiki A."/>
            <person name="Berthelot C."/>
            <person name="Parey E."/>
            <person name="Roest-Crollius H."/>
            <person name="Braasch I."/>
            <person name="Postlethwait J."/>
            <person name="Bobe J."/>
            <person name="Montfort J."/>
            <person name="Bouchez O."/>
            <person name="Begum T."/>
            <person name="Schartl M."/>
            <person name="Guiguen Y."/>
        </authorList>
    </citation>
    <scope>NUCLEOTIDE SEQUENCE [LARGE SCALE GENOMIC DNA]</scope>
    <source>
        <strain evidence="2 3">Indonesia</strain>
        <tissue evidence="2">Blood</tissue>
    </source>
</reference>
<feature type="region of interest" description="Disordered" evidence="1">
    <location>
        <begin position="958"/>
        <end position="1006"/>
    </location>
</feature>
<protein>
    <submittedName>
        <fullName evidence="2">Uncharacterized protein</fullName>
    </submittedName>
</protein>
<proteinExistence type="predicted"/>
<feature type="region of interest" description="Disordered" evidence="1">
    <location>
        <begin position="542"/>
        <end position="593"/>
    </location>
</feature>